<reference evidence="2" key="3">
    <citation type="submission" date="2025-09" db="UniProtKB">
        <authorList>
            <consortium name="Ensembl"/>
        </authorList>
    </citation>
    <scope>IDENTIFICATION</scope>
</reference>
<keyword evidence="3" id="KW-1185">Reference proteome</keyword>
<dbReference type="Ensembl" id="ENSHHUT00000086655.1">
    <property type="protein sequence ID" value="ENSHHUP00000084018.1"/>
    <property type="gene ID" value="ENSHHUG00000048731.1"/>
</dbReference>
<evidence type="ECO:0000313" key="3">
    <source>
        <dbReference type="Proteomes" id="UP000314982"/>
    </source>
</evidence>
<organism evidence="2 3">
    <name type="scientific">Hucho hucho</name>
    <name type="common">huchen</name>
    <dbReference type="NCBI Taxonomy" id="62062"/>
    <lineage>
        <taxon>Eukaryota</taxon>
        <taxon>Metazoa</taxon>
        <taxon>Chordata</taxon>
        <taxon>Craniata</taxon>
        <taxon>Vertebrata</taxon>
        <taxon>Euteleostomi</taxon>
        <taxon>Actinopterygii</taxon>
        <taxon>Neopterygii</taxon>
        <taxon>Teleostei</taxon>
        <taxon>Protacanthopterygii</taxon>
        <taxon>Salmoniformes</taxon>
        <taxon>Salmonidae</taxon>
        <taxon>Salmoninae</taxon>
        <taxon>Hucho</taxon>
    </lineage>
</organism>
<accession>A0A4W5RDH1</accession>
<dbReference type="Pfam" id="PF00581">
    <property type="entry name" value="Rhodanese"/>
    <property type="match status" value="1"/>
</dbReference>
<dbReference type="InterPro" id="IPR001763">
    <property type="entry name" value="Rhodanese-like_dom"/>
</dbReference>
<protein>
    <recommendedName>
        <fullName evidence="1">Rhodanese domain-containing protein</fullName>
    </recommendedName>
</protein>
<reference evidence="3" key="1">
    <citation type="submission" date="2018-06" db="EMBL/GenBank/DDBJ databases">
        <title>Genome assembly of Danube salmon.</title>
        <authorList>
            <person name="Macqueen D.J."/>
            <person name="Gundappa M.K."/>
        </authorList>
    </citation>
    <scope>NUCLEOTIDE SEQUENCE [LARGE SCALE GENOMIC DNA]</scope>
</reference>
<dbReference type="InterPro" id="IPR036873">
    <property type="entry name" value="Rhodanese-like_dom_sf"/>
</dbReference>
<evidence type="ECO:0000259" key="1">
    <source>
        <dbReference type="PROSITE" id="PS50206"/>
    </source>
</evidence>
<dbReference type="AlphaFoldDB" id="A0A4W5RDH1"/>
<dbReference type="Gene3D" id="3.40.250.10">
    <property type="entry name" value="Rhodanese-like domain"/>
    <property type="match status" value="1"/>
</dbReference>
<proteinExistence type="predicted"/>
<evidence type="ECO:0000313" key="2">
    <source>
        <dbReference type="Ensembl" id="ENSHHUP00000084018.1"/>
    </source>
</evidence>
<dbReference type="Proteomes" id="UP000314982">
    <property type="component" value="Unassembled WGS sequence"/>
</dbReference>
<dbReference type="SUPFAM" id="SSF52821">
    <property type="entry name" value="Rhodanese/Cell cycle control phosphatase"/>
    <property type="match status" value="1"/>
</dbReference>
<dbReference type="PROSITE" id="PS50206">
    <property type="entry name" value="RHODANESE_3"/>
    <property type="match status" value="1"/>
</dbReference>
<name>A0A4W5RDH1_9TELE</name>
<reference evidence="2" key="2">
    <citation type="submission" date="2025-08" db="UniProtKB">
        <authorList>
            <consortium name="Ensembl"/>
        </authorList>
    </citation>
    <scope>IDENTIFICATION</scope>
</reference>
<sequence>MALSGHNNFLSLLSPSLQSREPLALSDLKVSPRISAEDLIDLCELSVGGQTKRSKASKPKILAVDIRSIEDFGRGHISGSISIPYSTAFSPDGELVQCPATGTLQS</sequence>
<feature type="domain" description="Rhodanese" evidence="1">
    <location>
        <begin position="57"/>
        <end position="92"/>
    </location>
</feature>